<feature type="domain" description="Pyrrolo-quinoline quinone repeat" evidence="2">
    <location>
        <begin position="283"/>
        <end position="365"/>
    </location>
</feature>
<dbReference type="Proteomes" id="UP000318995">
    <property type="component" value="Unassembled WGS sequence"/>
</dbReference>
<evidence type="ECO:0000313" key="4">
    <source>
        <dbReference type="Proteomes" id="UP000318995"/>
    </source>
</evidence>
<dbReference type="InterPro" id="IPR002372">
    <property type="entry name" value="PQQ_rpt_dom"/>
</dbReference>
<evidence type="ECO:0000259" key="2">
    <source>
        <dbReference type="Pfam" id="PF13360"/>
    </source>
</evidence>
<dbReference type="EC" id="2.7.11.1" evidence="3"/>
<dbReference type="GO" id="GO:0004674">
    <property type="term" value="F:protein serine/threonine kinase activity"/>
    <property type="evidence" value="ECO:0007669"/>
    <property type="project" value="UniProtKB-EC"/>
</dbReference>
<dbReference type="EMBL" id="SJPH01000002">
    <property type="protein sequence ID" value="TWT47248.1"/>
    <property type="molecule type" value="Genomic_DNA"/>
</dbReference>
<feature type="region of interest" description="Disordered" evidence="1">
    <location>
        <begin position="406"/>
        <end position="518"/>
    </location>
</feature>
<dbReference type="SUPFAM" id="SSF50998">
    <property type="entry name" value="Quinoprotein alcohol dehydrogenase-like"/>
    <property type="match status" value="1"/>
</dbReference>
<feature type="compositionally biased region" description="Acidic residues" evidence="1">
    <location>
        <begin position="447"/>
        <end position="463"/>
    </location>
</feature>
<feature type="compositionally biased region" description="Pro residues" evidence="1">
    <location>
        <begin position="412"/>
        <end position="422"/>
    </location>
</feature>
<keyword evidence="4" id="KW-1185">Reference proteome</keyword>
<dbReference type="Pfam" id="PF13360">
    <property type="entry name" value="PQQ_2"/>
    <property type="match status" value="2"/>
</dbReference>
<organism evidence="3 4">
    <name type="scientific">Botrimarina hoheduenensis</name>
    <dbReference type="NCBI Taxonomy" id="2528000"/>
    <lineage>
        <taxon>Bacteria</taxon>
        <taxon>Pseudomonadati</taxon>
        <taxon>Planctomycetota</taxon>
        <taxon>Planctomycetia</taxon>
        <taxon>Pirellulales</taxon>
        <taxon>Lacipirellulaceae</taxon>
        <taxon>Botrimarina</taxon>
    </lineage>
</organism>
<comment type="caution">
    <text evidence="3">The sequence shown here is derived from an EMBL/GenBank/DDBJ whole genome shotgun (WGS) entry which is preliminary data.</text>
</comment>
<keyword evidence="3" id="KW-0808">Transferase</keyword>
<dbReference type="SMART" id="SM00564">
    <property type="entry name" value="PQQ"/>
    <property type="match status" value="5"/>
</dbReference>
<dbReference type="PANTHER" id="PTHR34512:SF30">
    <property type="entry name" value="OUTER MEMBRANE PROTEIN ASSEMBLY FACTOR BAMB"/>
    <property type="match status" value="1"/>
</dbReference>
<feature type="compositionally biased region" description="Low complexity" evidence="1">
    <location>
        <begin position="423"/>
        <end position="432"/>
    </location>
</feature>
<dbReference type="RefSeq" id="WP_197524740.1">
    <property type="nucleotide sequence ID" value="NZ_SJPH01000002.1"/>
</dbReference>
<gene>
    <name evidence="3" type="primary">afsK</name>
    <name evidence="3" type="ORF">Pla111_08600</name>
</gene>
<feature type="compositionally biased region" description="Acidic residues" evidence="1">
    <location>
        <begin position="484"/>
        <end position="518"/>
    </location>
</feature>
<dbReference type="InterPro" id="IPR015943">
    <property type="entry name" value="WD40/YVTN_repeat-like_dom_sf"/>
</dbReference>
<dbReference type="AlphaFoldDB" id="A0A5C5W8M5"/>
<protein>
    <submittedName>
        <fullName evidence="3">Serine/threonine-protein kinase AfsK</fullName>
        <ecNumber evidence="3">2.7.11.1</ecNumber>
    </submittedName>
</protein>
<dbReference type="PANTHER" id="PTHR34512">
    <property type="entry name" value="CELL SURFACE PROTEIN"/>
    <property type="match status" value="1"/>
</dbReference>
<dbReference type="InterPro" id="IPR018391">
    <property type="entry name" value="PQQ_b-propeller_rpt"/>
</dbReference>
<feature type="domain" description="Pyrrolo-quinoline quinone repeat" evidence="2">
    <location>
        <begin position="62"/>
        <end position="258"/>
    </location>
</feature>
<reference evidence="3 4" key="1">
    <citation type="submission" date="2019-02" db="EMBL/GenBank/DDBJ databases">
        <title>Deep-cultivation of Planctomycetes and their phenomic and genomic characterization uncovers novel biology.</title>
        <authorList>
            <person name="Wiegand S."/>
            <person name="Jogler M."/>
            <person name="Boedeker C."/>
            <person name="Pinto D."/>
            <person name="Vollmers J."/>
            <person name="Rivas-Marin E."/>
            <person name="Kohn T."/>
            <person name="Peeters S.H."/>
            <person name="Heuer A."/>
            <person name="Rast P."/>
            <person name="Oberbeckmann S."/>
            <person name="Bunk B."/>
            <person name="Jeske O."/>
            <person name="Meyerdierks A."/>
            <person name="Storesund J.E."/>
            <person name="Kallscheuer N."/>
            <person name="Luecker S."/>
            <person name="Lage O.M."/>
            <person name="Pohl T."/>
            <person name="Merkel B.J."/>
            <person name="Hornburger P."/>
            <person name="Mueller R.-W."/>
            <person name="Bruemmer F."/>
            <person name="Labrenz M."/>
            <person name="Spormann A.M."/>
            <person name="Op Den Camp H."/>
            <person name="Overmann J."/>
            <person name="Amann R."/>
            <person name="Jetten M.S.M."/>
            <person name="Mascher T."/>
            <person name="Medema M.H."/>
            <person name="Devos D.P."/>
            <person name="Kaster A.-K."/>
            <person name="Ovreas L."/>
            <person name="Rohde M."/>
            <person name="Galperin M.Y."/>
            <person name="Jogler C."/>
        </authorList>
    </citation>
    <scope>NUCLEOTIDE SEQUENCE [LARGE SCALE GENOMIC DNA]</scope>
    <source>
        <strain evidence="3 4">Pla111</strain>
    </source>
</reference>
<evidence type="ECO:0000313" key="3">
    <source>
        <dbReference type="EMBL" id="TWT47248.1"/>
    </source>
</evidence>
<sequence length="518" mass="53974">MVAALVLLGLEAPALGALVPESGLTASGLERVWIAQAQVDPTQGGNVNAVLHGDAIYVLSSKGVVQAFDAQTGATRWTHRYGDPEQPSYGPTVHSRYKPKALEAGAAAPSKKDAPLDQTESVLDEQLVAIANGTTVYLLDAATGRVRIRDNRPSTAALIDSREARLEKQPTPVIFRLPGAPGGAPIVADYRVFAPLVDGRIVGLPHDEVRGIPWTYTSSGQSYASPTLLPAPVNRVVWTTTAGLLYCGYDDGRGVAFRFRGAAPLVGPAAVKDASVVIPTTTGLVYAVNATSGQQIWRKSVGSDVRQPAVIAGNVAYVGSTEPALHALDATTGANLWSVEGVDQFVAASADRVYATSPDGRLAIIRPGKAGATARWADATNVTAIPNRENDRLYLVSPEGLIQCLREQGPEDSPPAAAPDTPPAAEAAPTDETPAKETPGSSPIDDPTTDEATPDQPAADDDPFAVADDGGQDDPFAESAPADEPAEEEPAAEEPAAEEPAEDLAPPADDDPFADPFQ</sequence>
<accession>A0A5C5W8M5</accession>
<name>A0A5C5W8M5_9BACT</name>
<dbReference type="InterPro" id="IPR011047">
    <property type="entry name" value="Quinoprotein_ADH-like_sf"/>
</dbReference>
<keyword evidence="3" id="KW-0418">Kinase</keyword>
<dbReference type="Gene3D" id="2.130.10.10">
    <property type="entry name" value="YVTN repeat-like/Quinoprotein amine dehydrogenase"/>
    <property type="match status" value="2"/>
</dbReference>
<proteinExistence type="predicted"/>
<evidence type="ECO:0000256" key="1">
    <source>
        <dbReference type="SAM" id="MobiDB-lite"/>
    </source>
</evidence>